<feature type="region of interest" description="Disordered" evidence="7">
    <location>
        <begin position="43"/>
        <end position="63"/>
    </location>
</feature>
<dbReference type="Pfam" id="PF25967">
    <property type="entry name" value="RND-MFP_C"/>
    <property type="match status" value="1"/>
</dbReference>
<keyword evidence="3" id="KW-0813">Transport</keyword>
<evidence type="ECO:0000313" key="12">
    <source>
        <dbReference type="EMBL" id="QUE50379.1"/>
    </source>
</evidence>
<evidence type="ECO:0000259" key="8">
    <source>
        <dbReference type="Pfam" id="PF25876"/>
    </source>
</evidence>
<dbReference type="GO" id="GO:0015562">
    <property type="term" value="F:efflux transmembrane transporter activity"/>
    <property type="evidence" value="ECO:0007669"/>
    <property type="project" value="TreeGrafter"/>
</dbReference>
<keyword evidence="5" id="KW-0997">Cell inner membrane</keyword>
<dbReference type="Gene3D" id="2.40.30.170">
    <property type="match status" value="1"/>
</dbReference>
<dbReference type="Proteomes" id="UP000676169">
    <property type="component" value="Chromosome"/>
</dbReference>
<evidence type="ECO:0000259" key="9">
    <source>
        <dbReference type="Pfam" id="PF25917"/>
    </source>
</evidence>
<feature type="domain" description="Multidrug resistance protein MdtA-like beta-barrel" evidence="10">
    <location>
        <begin position="237"/>
        <end position="319"/>
    </location>
</feature>
<dbReference type="Gene3D" id="1.10.287.470">
    <property type="entry name" value="Helix hairpin bin"/>
    <property type="match status" value="1"/>
</dbReference>
<comment type="subcellular location">
    <subcellularLocation>
        <location evidence="1">Cell membrane</location>
    </subcellularLocation>
</comment>
<evidence type="ECO:0000256" key="1">
    <source>
        <dbReference type="ARBA" id="ARBA00004236"/>
    </source>
</evidence>
<dbReference type="Gene3D" id="2.40.50.100">
    <property type="match status" value="1"/>
</dbReference>
<name>A0A975G789_9BACT</name>
<evidence type="ECO:0000256" key="4">
    <source>
        <dbReference type="ARBA" id="ARBA00022475"/>
    </source>
</evidence>
<dbReference type="InterPro" id="IPR058626">
    <property type="entry name" value="MdtA-like_b-barrel"/>
</dbReference>
<dbReference type="InterPro" id="IPR058624">
    <property type="entry name" value="MdtA-like_HH"/>
</dbReference>
<dbReference type="InterPro" id="IPR058625">
    <property type="entry name" value="MdtA-like_BSH"/>
</dbReference>
<feature type="compositionally biased region" description="Basic and acidic residues" evidence="7">
    <location>
        <begin position="410"/>
        <end position="424"/>
    </location>
</feature>
<dbReference type="NCBIfam" id="TIGR01730">
    <property type="entry name" value="RND_mfp"/>
    <property type="match status" value="1"/>
</dbReference>
<keyword evidence="6" id="KW-0472">Membrane</keyword>
<dbReference type="PANTHER" id="PTHR30469">
    <property type="entry name" value="MULTIDRUG RESISTANCE PROTEIN MDTA"/>
    <property type="match status" value="1"/>
</dbReference>
<feature type="domain" description="Multidrug resistance protein MdtA-like barrel-sandwich hybrid" evidence="9">
    <location>
        <begin position="90"/>
        <end position="233"/>
    </location>
</feature>
<gene>
    <name evidence="12" type="ORF">KBB96_16100</name>
</gene>
<dbReference type="AlphaFoldDB" id="A0A975G789"/>
<dbReference type="KEGG" id="lamb:KBB96_16100"/>
<dbReference type="InterPro" id="IPR058627">
    <property type="entry name" value="MdtA-like_C"/>
</dbReference>
<evidence type="ECO:0000256" key="2">
    <source>
        <dbReference type="ARBA" id="ARBA00009477"/>
    </source>
</evidence>
<protein>
    <submittedName>
        <fullName evidence="12">Efflux RND transporter periplasmic adaptor subunit</fullName>
    </submittedName>
</protein>
<evidence type="ECO:0000313" key="13">
    <source>
        <dbReference type="Proteomes" id="UP000676169"/>
    </source>
</evidence>
<dbReference type="Gene3D" id="2.40.420.20">
    <property type="match status" value="1"/>
</dbReference>
<organism evidence="12 13">
    <name type="scientific">Luteolibacter ambystomatis</name>
    <dbReference type="NCBI Taxonomy" id="2824561"/>
    <lineage>
        <taxon>Bacteria</taxon>
        <taxon>Pseudomonadati</taxon>
        <taxon>Verrucomicrobiota</taxon>
        <taxon>Verrucomicrobiia</taxon>
        <taxon>Verrucomicrobiales</taxon>
        <taxon>Verrucomicrobiaceae</taxon>
        <taxon>Luteolibacter</taxon>
    </lineage>
</organism>
<evidence type="ECO:0000256" key="5">
    <source>
        <dbReference type="ARBA" id="ARBA00022519"/>
    </source>
</evidence>
<keyword evidence="13" id="KW-1185">Reference proteome</keyword>
<dbReference type="Pfam" id="PF25876">
    <property type="entry name" value="HH_MFP_RND"/>
    <property type="match status" value="1"/>
</dbReference>
<evidence type="ECO:0000256" key="7">
    <source>
        <dbReference type="SAM" id="MobiDB-lite"/>
    </source>
</evidence>
<keyword evidence="4" id="KW-1003">Cell membrane</keyword>
<reference evidence="12" key="1">
    <citation type="submission" date="2021-04" db="EMBL/GenBank/DDBJ databases">
        <title>Luteolibacter sp. 32A isolated from the skin of an Anderson's salamander (Ambystoma andersonii).</title>
        <authorList>
            <person name="Spergser J."/>
            <person name="Busse H.-J."/>
        </authorList>
    </citation>
    <scope>NUCLEOTIDE SEQUENCE</scope>
    <source>
        <strain evidence="12">32A</strain>
    </source>
</reference>
<dbReference type="RefSeq" id="WP_211630519.1">
    <property type="nucleotide sequence ID" value="NZ_CP073100.1"/>
</dbReference>
<dbReference type="GO" id="GO:0030313">
    <property type="term" value="C:cell envelope"/>
    <property type="evidence" value="ECO:0007669"/>
    <property type="project" value="UniProtKB-SubCell"/>
</dbReference>
<comment type="similarity">
    <text evidence="2">Belongs to the membrane fusion protein (MFP) (TC 8.A.1) family.</text>
</comment>
<proteinExistence type="inferred from homology"/>
<sequence length="430" mass="46357">MTEPNPPAKRSSPLKPILWLLVLGGLGYGGWHWYQKRAATQKGDATSGAVGPGGGRRGQASGPVTVATDTAKEMDFEEWSTVSGTVTPLNVVTVRSRVDGELLKVNFTEGATVKKDDLLAEIDPKPYQVLLDQAKGQKLRDEALEQNAQADLKRYQTLLAQDSIAKQQVDTQESLVRQYKAAIESDTAAVEAAQLQLDYTKVLAPLTGRVGLRQVDPGNLIRASDTNGLVTITQMDPMGLIFAVPQDLVPTLVGYLNTKTEVPVEALSADQRTVVAKGKLLTSDNQINPTSGTLKLKAEFPNPDGKLFPNQFVNVRVRVRVEPKSVVVPAGAVQESSRGRYVYIVNPDQSVSFRQVETGATYREITRIVKGLSLGEQVVVSGLDRLRDGSKIVLASPGGSEGGGGHKHGEKPAGDETAKPEGERKHKRPQ</sequence>
<feature type="domain" description="Multidrug resistance protein MdtA-like alpha-helical hairpin" evidence="8">
    <location>
        <begin position="131"/>
        <end position="200"/>
    </location>
</feature>
<dbReference type="InterPro" id="IPR006143">
    <property type="entry name" value="RND_pump_MFP"/>
</dbReference>
<feature type="region of interest" description="Disordered" evidence="7">
    <location>
        <begin position="392"/>
        <end position="430"/>
    </location>
</feature>
<dbReference type="Pfam" id="PF25917">
    <property type="entry name" value="BSH_RND"/>
    <property type="match status" value="1"/>
</dbReference>
<evidence type="ECO:0000256" key="6">
    <source>
        <dbReference type="ARBA" id="ARBA00023136"/>
    </source>
</evidence>
<evidence type="ECO:0000259" key="11">
    <source>
        <dbReference type="Pfam" id="PF25967"/>
    </source>
</evidence>
<accession>A0A975G789</accession>
<dbReference type="PANTHER" id="PTHR30469:SF12">
    <property type="entry name" value="MULTIDRUG RESISTANCE PROTEIN MDTA"/>
    <property type="match status" value="1"/>
</dbReference>
<evidence type="ECO:0000256" key="3">
    <source>
        <dbReference type="ARBA" id="ARBA00022448"/>
    </source>
</evidence>
<evidence type="ECO:0000259" key="10">
    <source>
        <dbReference type="Pfam" id="PF25944"/>
    </source>
</evidence>
<dbReference type="GO" id="GO:1990281">
    <property type="term" value="C:efflux pump complex"/>
    <property type="evidence" value="ECO:0007669"/>
    <property type="project" value="TreeGrafter"/>
</dbReference>
<dbReference type="FunFam" id="2.40.420.20:FF:000001">
    <property type="entry name" value="Efflux RND transporter periplasmic adaptor subunit"/>
    <property type="match status" value="1"/>
</dbReference>
<dbReference type="Pfam" id="PF25944">
    <property type="entry name" value="Beta-barrel_RND"/>
    <property type="match status" value="1"/>
</dbReference>
<feature type="domain" description="Multidrug resistance protein MdtA-like C-terminal permuted SH3" evidence="11">
    <location>
        <begin position="326"/>
        <end position="385"/>
    </location>
</feature>
<dbReference type="EMBL" id="CP073100">
    <property type="protein sequence ID" value="QUE50379.1"/>
    <property type="molecule type" value="Genomic_DNA"/>
</dbReference>
<dbReference type="SUPFAM" id="SSF111369">
    <property type="entry name" value="HlyD-like secretion proteins"/>
    <property type="match status" value="1"/>
</dbReference>